<gene>
    <name evidence="1" type="ORF">EG028_26810</name>
</gene>
<dbReference type="InterPro" id="IPR046713">
    <property type="entry name" value="DUF6786"/>
</dbReference>
<evidence type="ECO:0000313" key="2">
    <source>
        <dbReference type="Proteomes" id="UP000279089"/>
    </source>
</evidence>
<accession>A0A3N4ME82</accession>
<dbReference type="Pfam" id="PF20583">
    <property type="entry name" value="DUF6786"/>
    <property type="match status" value="1"/>
</dbReference>
<reference evidence="2" key="1">
    <citation type="submission" date="2018-11" db="EMBL/GenBank/DDBJ databases">
        <title>Chitinophaga lutea sp.nov., isolate from arsenic contaminated soil.</title>
        <authorList>
            <person name="Zong Y."/>
        </authorList>
    </citation>
    <scope>NUCLEOTIDE SEQUENCE [LARGE SCALE GENOMIC DNA]</scope>
    <source>
        <strain evidence="2">YLT18</strain>
    </source>
</reference>
<dbReference type="AlphaFoldDB" id="A0A3N4ME82"/>
<dbReference type="Proteomes" id="UP000279089">
    <property type="component" value="Unassembled WGS sequence"/>
</dbReference>
<keyword evidence="2" id="KW-1185">Reference proteome</keyword>
<evidence type="ECO:0000313" key="1">
    <source>
        <dbReference type="EMBL" id="RPD38029.1"/>
    </source>
</evidence>
<organism evidence="1 2">
    <name type="scientific">Chitinophaga barathri</name>
    <dbReference type="NCBI Taxonomy" id="1647451"/>
    <lineage>
        <taxon>Bacteria</taxon>
        <taxon>Pseudomonadati</taxon>
        <taxon>Bacteroidota</taxon>
        <taxon>Chitinophagia</taxon>
        <taxon>Chitinophagales</taxon>
        <taxon>Chitinophagaceae</taxon>
        <taxon>Chitinophaga</taxon>
    </lineage>
</organism>
<dbReference type="EMBL" id="RMBX01000019">
    <property type="protein sequence ID" value="RPD38029.1"/>
    <property type="molecule type" value="Genomic_DNA"/>
</dbReference>
<protein>
    <submittedName>
        <fullName evidence="1">Uncharacterized protein</fullName>
    </submittedName>
</protein>
<name>A0A3N4ME82_9BACT</name>
<comment type="caution">
    <text evidence="1">The sequence shown here is derived from an EMBL/GenBank/DDBJ whole genome shotgun (WGS) entry which is preliminary data.</text>
</comment>
<proteinExistence type="predicted"/>
<sequence>MQCINELFHYYLMKKYVLYGTLCLAACGPRKQPAQQQPATQKQQTISRPENFGADVAFLKEYTETIVLSDSTSKSAIAVVPAWQGRVMTSTVDGDKGRSLGWLNHSLIAEKKLQPHINAFGGEDRFWLGPEGSQNSFYFAPGDTFDLAHWQVPAALDTEPFQVIARSRSAVTFERNIQLPNYKGHMFDIKVTRTITLIARRDLRNYLGADLHRSVHAVGFHSANTISNAGKEKWDTAYGMPSIWILGMFPAAEKNTVMIPLRAGGTVNDDYFGKVPAERLKTGKNIAYFRADANFRSKIGLRQEACYNVLGSYDAANKVLTIVQFTMPTNPQKYVNSSWGIQPKPFSGDMVNAYNDGPPGEGKPQLGRFYELESSSPAAGLKPGYKMEHYHRTIHLQGSEKHLDPIVKKLFGVSLKDVEKAFQ</sequence>